<feature type="signal peptide" evidence="2">
    <location>
        <begin position="1"/>
        <end position="26"/>
    </location>
</feature>
<dbReference type="Gene3D" id="3.40.190.10">
    <property type="entry name" value="Periplasmic binding protein-like II"/>
    <property type="match status" value="1"/>
</dbReference>
<dbReference type="Gene3D" id="3.40.190.150">
    <property type="entry name" value="Bordetella uptake gene, domain 1"/>
    <property type="match status" value="1"/>
</dbReference>
<dbReference type="Pfam" id="PF03401">
    <property type="entry name" value="TctC"/>
    <property type="match status" value="1"/>
</dbReference>
<dbReference type="PANTHER" id="PTHR42928:SF5">
    <property type="entry name" value="BLR1237 PROTEIN"/>
    <property type="match status" value="1"/>
</dbReference>
<feature type="chain" id="PRO_5012574194" evidence="2">
    <location>
        <begin position="27"/>
        <end position="326"/>
    </location>
</feature>
<protein>
    <submittedName>
        <fullName evidence="3">Tripartite-type tricarboxylate transporter, receptor component TctC</fullName>
    </submittedName>
</protein>
<dbReference type="RefSeq" id="WP_159460774.1">
    <property type="nucleotide sequence ID" value="NZ_FWXJ01000001.1"/>
</dbReference>
<dbReference type="PIRSF" id="PIRSF017082">
    <property type="entry name" value="YflP"/>
    <property type="match status" value="1"/>
</dbReference>
<accession>A0A1W1Y2J2</accession>
<evidence type="ECO:0000256" key="1">
    <source>
        <dbReference type="ARBA" id="ARBA00006987"/>
    </source>
</evidence>
<gene>
    <name evidence="3" type="ORF">SAMN06296008_101155</name>
</gene>
<proteinExistence type="inferred from homology"/>
<dbReference type="AlphaFoldDB" id="A0A1W1Y2J2"/>
<sequence length="326" mass="34547">MFSNYVKNSLACLIGIVGLSAMSVQAQSNYPTRPIKMIVPYATGGGSDILARAIGAKLQVLWGQGIAIENRPGASGNIGTEAVVHAPSDGYTLVMQNSTMVGSAAISGKLNYDPEKDLTPIMVLGLTPMSIVASESSKIKNLKDLVAYSKANPNSLNYGSCGIGSPQHILMELVKFETGVKANHIVYKGCAPAVTDVVGGQVQLAVVSANLVSQYVKTGRLQSVGISTAKRYNLMPQSLTFAEQGLKSIDDSIWYALMGPANLPPEIVKKWQTEVTKILADPAVRENLSNAGVEAYDGNPYDLGNLIKTDLAKFGKLVKSANIKAE</sequence>
<evidence type="ECO:0000256" key="2">
    <source>
        <dbReference type="SAM" id="SignalP"/>
    </source>
</evidence>
<dbReference type="PANTHER" id="PTHR42928">
    <property type="entry name" value="TRICARBOXYLATE-BINDING PROTEIN"/>
    <property type="match status" value="1"/>
</dbReference>
<dbReference type="SUPFAM" id="SSF53850">
    <property type="entry name" value="Periplasmic binding protein-like II"/>
    <property type="match status" value="1"/>
</dbReference>
<dbReference type="InterPro" id="IPR005064">
    <property type="entry name" value="BUG"/>
</dbReference>
<dbReference type="CDD" id="cd13578">
    <property type="entry name" value="PBP2_Bug27"/>
    <property type="match status" value="1"/>
</dbReference>
<dbReference type="InterPro" id="IPR042100">
    <property type="entry name" value="Bug_dom1"/>
</dbReference>
<evidence type="ECO:0000313" key="3">
    <source>
        <dbReference type="EMBL" id="SMC30345.1"/>
    </source>
</evidence>
<keyword evidence="3" id="KW-0675">Receptor</keyword>
<name>A0A1W1Y2J2_9BURK</name>
<dbReference type="OrthoDB" id="8678477at2"/>
<comment type="similarity">
    <text evidence="1">Belongs to the UPF0065 (bug) family.</text>
</comment>
<organism evidence="3 4">
    <name type="scientific">Polynucleobacter kasalickyi</name>
    <dbReference type="NCBI Taxonomy" id="1938817"/>
    <lineage>
        <taxon>Bacteria</taxon>
        <taxon>Pseudomonadati</taxon>
        <taxon>Pseudomonadota</taxon>
        <taxon>Betaproteobacteria</taxon>
        <taxon>Burkholderiales</taxon>
        <taxon>Burkholderiaceae</taxon>
        <taxon>Polynucleobacter</taxon>
    </lineage>
</organism>
<dbReference type="EMBL" id="FWXJ01000001">
    <property type="protein sequence ID" value="SMC30345.1"/>
    <property type="molecule type" value="Genomic_DNA"/>
</dbReference>
<evidence type="ECO:0000313" key="4">
    <source>
        <dbReference type="Proteomes" id="UP000192708"/>
    </source>
</evidence>
<dbReference type="STRING" id="1938817.SAMN06296008_101155"/>
<keyword evidence="2" id="KW-0732">Signal</keyword>
<keyword evidence="4" id="KW-1185">Reference proteome</keyword>
<dbReference type="Proteomes" id="UP000192708">
    <property type="component" value="Unassembled WGS sequence"/>
</dbReference>
<reference evidence="3 4" key="1">
    <citation type="submission" date="2017-04" db="EMBL/GenBank/DDBJ databases">
        <authorList>
            <person name="Afonso C.L."/>
            <person name="Miller P.J."/>
            <person name="Scott M.A."/>
            <person name="Spackman E."/>
            <person name="Goraichik I."/>
            <person name="Dimitrov K.M."/>
            <person name="Suarez D.L."/>
            <person name="Swayne D.E."/>
        </authorList>
    </citation>
    <scope>NUCLEOTIDE SEQUENCE [LARGE SCALE GENOMIC DNA]</scope>
    <source>
        <strain evidence="3 4">VK13</strain>
    </source>
</reference>